<gene>
    <name evidence="2" type="ORF">SKAU_G00402540</name>
</gene>
<organism evidence="2 3">
    <name type="scientific">Synaphobranchus kaupii</name>
    <name type="common">Kaup's arrowtooth eel</name>
    <dbReference type="NCBI Taxonomy" id="118154"/>
    <lineage>
        <taxon>Eukaryota</taxon>
        <taxon>Metazoa</taxon>
        <taxon>Chordata</taxon>
        <taxon>Craniata</taxon>
        <taxon>Vertebrata</taxon>
        <taxon>Euteleostomi</taxon>
        <taxon>Actinopterygii</taxon>
        <taxon>Neopterygii</taxon>
        <taxon>Teleostei</taxon>
        <taxon>Anguilliformes</taxon>
        <taxon>Synaphobranchidae</taxon>
        <taxon>Synaphobranchus</taxon>
    </lineage>
</organism>
<keyword evidence="3" id="KW-1185">Reference proteome</keyword>
<accession>A0A9Q1E9C1</accession>
<proteinExistence type="predicted"/>
<reference evidence="2" key="1">
    <citation type="journal article" date="2023" name="Science">
        <title>Genome structures resolve the early diversification of teleost fishes.</title>
        <authorList>
            <person name="Parey E."/>
            <person name="Louis A."/>
            <person name="Montfort J."/>
            <person name="Bouchez O."/>
            <person name="Roques C."/>
            <person name="Iampietro C."/>
            <person name="Lluch J."/>
            <person name="Castinel A."/>
            <person name="Donnadieu C."/>
            <person name="Desvignes T."/>
            <person name="Floi Bucao C."/>
            <person name="Jouanno E."/>
            <person name="Wen M."/>
            <person name="Mejri S."/>
            <person name="Dirks R."/>
            <person name="Jansen H."/>
            <person name="Henkel C."/>
            <person name="Chen W.J."/>
            <person name="Zahm M."/>
            <person name="Cabau C."/>
            <person name="Klopp C."/>
            <person name="Thompson A.W."/>
            <person name="Robinson-Rechavi M."/>
            <person name="Braasch I."/>
            <person name="Lecointre G."/>
            <person name="Bobe J."/>
            <person name="Postlethwait J.H."/>
            <person name="Berthelot C."/>
            <person name="Roest Crollius H."/>
            <person name="Guiguen Y."/>
        </authorList>
    </citation>
    <scope>NUCLEOTIDE SEQUENCE</scope>
    <source>
        <strain evidence="2">WJC10195</strain>
    </source>
</reference>
<dbReference type="AlphaFoldDB" id="A0A9Q1E9C1"/>
<evidence type="ECO:0000313" key="2">
    <source>
        <dbReference type="EMBL" id="KAJ8334615.1"/>
    </source>
</evidence>
<dbReference type="Proteomes" id="UP001152622">
    <property type="component" value="Chromosome 21"/>
</dbReference>
<feature type="region of interest" description="Disordered" evidence="1">
    <location>
        <begin position="278"/>
        <end position="335"/>
    </location>
</feature>
<dbReference type="EMBL" id="JAINUF010000021">
    <property type="protein sequence ID" value="KAJ8334615.1"/>
    <property type="molecule type" value="Genomic_DNA"/>
</dbReference>
<feature type="compositionally biased region" description="Polar residues" evidence="1">
    <location>
        <begin position="319"/>
        <end position="335"/>
    </location>
</feature>
<evidence type="ECO:0000313" key="3">
    <source>
        <dbReference type="Proteomes" id="UP001152622"/>
    </source>
</evidence>
<comment type="caution">
    <text evidence="2">The sequence shown here is derived from an EMBL/GenBank/DDBJ whole genome shotgun (WGS) entry which is preliminary data.</text>
</comment>
<feature type="compositionally biased region" description="Low complexity" evidence="1">
    <location>
        <begin position="301"/>
        <end position="311"/>
    </location>
</feature>
<feature type="region of interest" description="Disordered" evidence="1">
    <location>
        <begin position="87"/>
        <end position="117"/>
    </location>
</feature>
<name>A0A9Q1E9C1_SYNKA</name>
<sequence>MRPHFYTLPRTHRASAHTLNPALHLLCLGRDLSSYWGPGFQLAAGGEDVPGLEELWLPFQKPETETLVGGAKRGADRPYTTTPAAVRAESAREGRGRSVSKRHRGLNTTAGTPALRGSGPRRVLSYKLYTVCKDDISRAAAAAGMENAPLPLRTPKNRGANQSWVSSALQHAYLLPNGANFRKARPYGLTGIRHPNPTFSNARYRHPSPSQPPQRPAAVTETDSAFLRRVRGSDPLLYASSGCDRPILSTLRKPTRYSKISCNLLVFLINGVQPGPTGSGTPWADRPSGQPWPAAVSAHEMSGGMSPPSGGKADCHNTGAGSLQTAATVPQSRFN</sequence>
<evidence type="ECO:0000256" key="1">
    <source>
        <dbReference type="SAM" id="MobiDB-lite"/>
    </source>
</evidence>
<protein>
    <submittedName>
        <fullName evidence="2">Uncharacterized protein</fullName>
    </submittedName>
</protein>